<protein>
    <recommendedName>
        <fullName evidence="13">Peptidase M14 domain-containing protein</fullName>
    </recommendedName>
</protein>
<keyword evidence="5" id="KW-0479">Metal-binding</keyword>
<gene>
    <name evidence="14" type="ORF">CHIRRI_LOCUS2865</name>
</gene>
<dbReference type="PANTHER" id="PTHR11705">
    <property type="entry name" value="PROTEASE FAMILY M14 CARBOXYPEPTIDASE A,B"/>
    <property type="match status" value="1"/>
</dbReference>
<dbReference type="SUPFAM" id="SSF53187">
    <property type="entry name" value="Zn-dependent exopeptidases"/>
    <property type="match status" value="1"/>
</dbReference>
<dbReference type="GO" id="GO:0004181">
    <property type="term" value="F:metallocarboxypeptidase activity"/>
    <property type="evidence" value="ECO:0007669"/>
    <property type="project" value="InterPro"/>
</dbReference>
<evidence type="ECO:0000256" key="5">
    <source>
        <dbReference type="ARBA" id="ARBA00022723"/>
    </source>
</evidence>
<dbReference type="AlphaFoldDB" id="A0A9N9RKJ3"/>
<dbReference type="SUPFAM" id="SSF54897">
    <property type="entry name" value="Protease propeptides/inhibitors"/>
    <property type="match status" value="1"/>
</dbReference>
<keyword evidence="3" id="KW-0121">Carboxypeptidase</keyword>
<keyword evidence="4" id="KW-0645">Protease</keyword>
<evidence type="ECO:0000256" key="6">
    <source>
        <dbReference type="ARBA" id="ARBA00022729"/>
    </source>
</evidence>
<reference evidence="14" key="2">
    <citation type="submission" date="2022-10" db="EMBL/GenBank/DDBJ databases">
        <authorList>
            <consortium name="ENA_rothamsted_submissions"/>
            <consortium name="culmorum"/>
            <person name="King R."/>
        </authorList>
    </citation>
    <scope>NUCLEOTIDE SEQUENCE</scope>
</reference>
<evidence type="ECO:0000256" key="4">
    <source>
        <dbReference type="ARBA" id="ARBA00022670"/>
    </source>
</evidence>
<dbReference type="InterPro" id="IPR036990">
    <property type="entry name" value="M14A-like_propep"/>
</dbReference>
<reference evidence="14" key="1">
    <citation type="submission" date="2022-01" db="EMBL/GenBank/DDBJ databases">
        <authorList>
            <person name="King R."/>
        </authorList>
    </citation>
    <scope>NUCLEOTIDE SEQUENCE</scope>
</reference>
<evidence type="ECO:0000256" key="11">
    <source>
        <dbReference type="PROSITE-ProRule" id="PRU01379"/>
    </source>
</evidence>
<dbReference type="FunFam" id="3.40.630.10:FF:000001">
    <property type="entry name" value="Carboxypeptidase B"/>
    <property type="match status" value="1"/>
</dbReference>
<dbReference type="GO" id="GO:0008270">
    <property type="term" value="F:zinc ion binding"/>
    <property type="evidence" value="ECO:0007669"/>
    <property type="project" value="InterPro"/>
</dbReference>
<dbReference type="EMBL" id="OU895877">
    <property type="protein sequence ID" value="CAG9799907.1"/>
    <property type="molecule type" value="Genomic_DNA"/>
</dbReference>
<evidence type="ECO:0000256" key="9">
    <source>
        <dbReference type="ARBA" id="ARBA00023049"/>
    </source>
</evidence>
<keyword evidence="9" id="KW-0482">Metalloprotease</keyword>
<feature type="chain" id="PRO_5040382830" description="Peptidase M14 domain-containing protein" evidence="12">
    <location>
        <begin position="17"/>
        <end position="419"/>
    </location>
</feature>
<dbReference type="PANTHER" id="PTHR11705:SF140">
    <property type="entry name" value="FI02848P-RELATED"/>
    <property type="match status" value="1"/>
</dbReference>
<dbReference type="Gene3D" id="3.30.70.340">
    <property type="entry name" value="Metallocarboxypeptidase-like"/>
    <property type="match status" value="1"/>
</dbReference>
<dbReference type="Proteomes" id="UP001153620">
    <property type="component" value="Chromosome 1"/>
</dbReference>
<dbReference type="Gene3D" id="3.40.630.10">
    <property type="entry name" value="Zn peptidases"/>
    <property type="match status" value="1"/>
</dbReference>
<comment type="similarity">
    <text evidence="2 11">Belongs to the peptidase M14 family.</text>
</comment>
<proteinExistence type="inferred from homology"/>
<name>A0A9N9RKJ3_9DIPT</name>
<feature type="signal peptide" evidence="12">
    <location>
        <begin position="1"/>
        <end position="16"/>
    </location>
</feature>
<evidence type="ECO:0000256" key="3">
    <source>
        <dbReference type="ARBA" id="ARBA00022645"/>
    </source>
</evidence>
<dbReference type="SMART" id="SM00631">
    <property type="entry name" value="Zn_pept"/>
    <property type="match status" value="1"/>
</dbReference>
<keyword evidence="8" id="KW-0862">Zinc</keyword>
<dbReference type="OrthoDB" id="3626597at2759"/>
<evidence type="ECO:0000256" key="7">
    <source>
        <dbReference type="ARBA" id="ARBA00022801"/>
    </source>
</evidence>
<dbReference type="InterPro" id="IPR003146">
    <property type="entry name" value="M14A_act_pep"/>
</dbReference>
<dbReference type="CDD" id="cd03860">
    <property type="entry name" value="M14_CP_A-B_like"/>
    <property type="match status" value="1"/>
</dbReference>
<evidence type="ECO:0000256" key="8">
    <source>
        <dbReference type="ARBA" id="ARBA00022833"/>
    </source>
</evidence>
<keyword evidence="15" id="KW-1185">Reference proteome</keyword>
<dbReference type="GO" id="GO:0006508">
    <property type="term" value="P:proteolysis"/>
    <property type="evidence" value="ECO:0007669"/>
    <property type="project" value="UniProtKB-KW"/>
</dbReference>
<dbReference type="Pfam" id="PF00246">
    <property type="entry name" value="Peptidase_M14"/>
    <property type="match status" value="1"/>
</dbReference>
<keyword evidence="6 12" id="KW-0732">Signal</keyword>
<dbReference type="GO" id="GO:0005615">
    <property type="term" value="C:extracellular space"/>
    <property type="evidence" value="ECO:0007669"/>
    <property type="project" value="TreeGrafter"/>
</dbReference>
<sequence length="419" mass="47894">MLKAFILVTIIALCVSKKVYDGYKVYDIKVKNQNELKLLENFETNEVEKRELDFLSLHNNVNDVARVVVKPSEQKFVENFFKQNKLDYKVSSNNIQHAIDKEYEEYRILSQSKSDEVTFDRYYRYEEIEKFLDKLEGSNSNVKVENIGKSFEGRNLKTVTITKGDGKSRNSVFIDGGIHAREWIAPAMSLYLIDQLMDSRSNFSKLLDQMDFVIQPVVNPDGYDYTFRFFRLWRKTRSYQRLLSCRGVDANRNYDFEWSSAGASDNGCADTYHGAKPFSENETLASRDVIEKIKDKCKFFLTFHSYGNYLIYPNGYTKDLPENWEDQDEVAKAGADAIEQATGTKYTYGSVSNTLYIASGSSTDYAYGSAKIPIAICMELPGGGFFGFDLPASEIEKTVKESIIGVQAMVETVARKYPN</sequence>
<dbReference type="PRINTS" id="PR00765">
    <property type="entry name" value="CRBOXYPTASEA"/>
</dbReference>
<evidence type="ECO:0000256" key="2">
    <source>
        <dbReference type="ARBA" id="ARBA00005988"/>
    </source>
</evidence>
<feature type="active site" description="Proton donor/acceptor" evidence="11">
    <location>
        <position position="379"/>
    </location>
</feature>
<feature type="domain" description="Peptidase M14" evidence="13">
    <location>
        <begin position="121"/>
        <end position="413"/>
    </location>
</feature>
<dbReference type="PROSITE" id="PS52035">
    <property type="entry name" value="PEPTIDASE_M14"/>
    <property type="match status" value="1"/>
</dbReference>
<evidence type="ECO:0000256" key="12">
    <source>
        <dbReference type="SAM" id="SignalP"/>
    </source>
</evidence>
<evidence type="ECO:0000259" key="13">
    <source>
        <dbReference type="PROSITE" id="PS52035"/>
    </source>
</evidence>
<evidence type="ECO:0000313" key="15">
    <source>
        <dbReference type="Proteomes" id="UP001153620"/>
    </source>
</evidence>
<evidence type="ECO:0000313" key="14">
    <source>
        <dbReference type="EMBL" id="CAG9799907.1"/>
    </source>
</evidence>
<dbReference type="Pfam" id="PF02244">
    <property type="entry name" value="Propep_M14"/>
    <property type="match status" value="1"/>
</dbReference>
<evidence type="ECO:0000256" key="10">
    <source>
        <dbReference type="ARBA" id="ARBA00023157"/>
    </source>
</evidence>
<organism evidence="14 15">
    <name type="scientific">Chironomus riparius</name>
    <dbReference type="NCBI Taxonomy" id="315576"/>
    <lineage>
        <taxon>Eukaryota</taxon>
        <taxon>Metazoa</taxon>
        <taxon>Ecdysozoa</taxon>
        <taxon>Arthropoda</taxon>
        <taxon>Hexapoda</taxon>
        <taxon>Insecta</taxon>
        <taxon>Pterygota</taxon>
        <taxon>Neoptera</taxon>
        <taxon>Endopterygota</taxon>
        <taxon>Diptera</taxon>
        <taxon>Nematocera</taxon>
        <taxon>Chironomoidea</taxon>
        <taxon>Chironomidae</taxon>
        <taxon>Chironominae</taxon>
        <taxon>Chironomus</taxon>
    </lineage>
</organism>
<keyword evidence="7" id="KW-0378">Hydrolase</keyword>
<evidence type="ECO:0000256" key="1">
    <source>
        <dbReference type="ARBA" id="ARBA00001947"/>
    </source>
</evidence>
<comment type="cofactor">
    <cofactor evidence="1">
        <name>Zn(2+)</name>
        <dbReference type="ChEBI" id="CHEBI:29105"/>
    </cofactor>
</comment>
<dbReference type="InterPro" id="IPR000834">
    <property type="entry name" value="Peptidase_M14"/>
</dbReference>
<accession>A0A9N9RKJ3</accession>
<keyword evidence="10" id="KW-1015">Disulfide bond</keyword>